<proteinExistence type="predicted"/>
<accession>A0A061RMA0</accession>
<evidence type="ECO:0000259" key="1">
    <source>
        <dbReference type="PROSITE" id="PS51286"/>
    </source>
</evidence>
<gene>
    <name evidence="2" type="ORF">TSPGSL018_1142</name>
</gene>
<name>A0A061RMA0_9CHLO</name>
<dbReference type="EMBL" id="GBEZ01014273">
    <property type="protein sequence ID" value="JAC71790.1"/>
    <property type="molecule type" value="Transcribed_RNA"/>
</dbReference>
<dbReference type="AlphaFoldDB" id="A0A061RMA0"/>
<dbReference type="InterPro" id="IPR013584">
    <property type="entry name" value="RAP"/>
</dbReference>
<feature type="domain" description="RAP" evidence="1">
    <location>
        <begin position="42"/>
        <end position="100"/>
    </location>
</feature>
<sequence>GRRASHMHHEIGHALQRMGVRALSESDVSGFPADLTVPSMSIIVEADGPSHFARNTGDPLGPTVFRRRLLRQLGWRTVSVSLAEWENARGQQGRAELLERKFEDAIGN</sequence>
<dbReference type="Pfam" id="PF08373">
    <property type="entry name" value="RAP"/>
    <property type="match status" value="1"/>
</dbReference>
<dbReference type="SMART" id="SM00952">
    <property type="entry name" value="RAP"/>
    <property type="match status" value="1"/>
</dbReference>
<reference evidence="2" key="1">
    <citation type="submission" date="2014-05" db="EMBL/GenBank/DDBJ databases">
        <title>The transcriptome of the halophilic microalga Tetraselmis sp. GSL018 isolated from the Great Salt Lake, Utah.</title>
        <authorList>
            <person name="Jinkerson R.E."/>
            <person name="D'Adamo S."/>
            <person name="Posewitz M.C."/>
        </authorList>
    </citation>
    <scope>NUCLEOTIDE SEQUENCE</scope>
    <source>
        <strain evidence="2">GSL018</strain>
    </source>
</reference>
<evidence type="ECO:0000313" key="2">
    <source>
        <dbReference type="EMBL" id="JAC71790.1"/>
    </source>
</evidence>
<protein>
    <submittedName>
        <fullName evidence="2">Protein rap</fullName>
    </submittedName>
</protein>
<organism evidence="2">
    <name type="scientific">Tetraselmis sp. GSL018</name>
    <dbReference type="NCBI Taxonomy" id="582737"/>
    <lineage>
        <taxon>Eukaryota</taxon>
        <taxon>Viridiplantae</taxon>
        <taxon>Chlorophyta</taxon>
        <taxon>core chlorophytes</taxon>
        <taxon>Chlorodendrophyceae</taxon>
        <taxon>Chlorodendrales</taxon>
        <taxon>Chlorodendraceae</taxon>
        <taxon>Tetraselmis</taxon>
    </lineage>
</organism>
<dbReference type="PROSITE" id="PS51286">
    <property type="entry name" value="RAP"/>
    <property type="match status" value="1"/>
</dbReference>
<feature type="non-terminal residue" evidence="2">
    <location>
        <position position="1"/>
    </location>
</feature>